<feature type="region of interest" description="Disordered" evidence="2">
    <location>
        <begin position="1041"/>
        <end position="1069"/>
    </location>
</feature>
<feature type="region of interest" description="Disordered" evidence="2">
    <location>
        <begin position="755"/>
        <end position="776"/>
    </location>
</feature>
<dbReference type="EMBL" id="JAERQG010000001">
    <property type="protein sequence ID" value="MBL0764040.1"/>
    <property type="molecule type" value="Genomic_DNA"/>
</dbReference>
<keyword evidence="3" id="KW-1133">Transmembrane helix</keyword>
<feature type="region of interest" description="Disordered" evidence="2">
    <location>
        <begin position="925"/>
        <end position="967"/>
    </location>
</feature>
<evidence type="ECO:0000313" key="5">
    <source>
        <dbReference type="Proteomes" id="UP000642920"/>
    </source>
</evidence>
<keyword evidence="1" id="KW-0175">Coiled coil</keyword>
<keyword evidence="5" id="KW-1185">Reference proteome</keyword>
<name>A0A937A8A0_9BACT</name>
<feature type="compositionally biased region" description="Basic and acidic residues" evidence="2">
    <location>
        <begin position="1052"/>
        <end position="1065"/>
    </location>
</feature>
<feature type="transmembrane region" description="Helical" evidence="3">
    <location>
        <begin position="21"/>
        <end position="44"/>
    </location>
</feature>
<organism evidence="4 5">
    <name type="scientific">Marivirga atlantica</name>
    <dbReference type="NCBI Taxonomy" id="1548457"/>
    <lineage>
        <taxon>Bacteria</taxon>
        <taxon>Pseudomonadati</taxon>
        <taxon>Bacteroidota</taxon>
        <taxon>Cytophagia</taxon>
        <taxon>Cytophagales</taxon>
        <taxon>Marivirgaceae</taxon>
        <taxon>Marivirga</taxon>
    </lineage>
</organism>
<evidence type="ECO:0000256" key="2">
    <source>
        <dbReference type="SAM" id="MobiDB-lite"/>
    </source>
</evidence>
<protein>
    <recommendedName>
        <fullName evidence="6">ATPase</fullName>
    </recommendedName>
</protein>
<feature type="compositionally biased region" description="Low complexity" evidence="2">
    <location>
        <begin position="758"/>
        <end position="770"/>
    </location>
</feature>
<reference evidence="4" key="1">
    <citation type="submission" date="2021-01" db="EMBL/GenBank/DDBJ databases">
        <title>Marivirga sp. nov., isolated from intertidal surface sediments.</title>
        <authorList>
            <person name="Zhang M."/>
        </authorList>
    </citation>
    <scope>NUCLEOTIDE SEQUENCE</scope>
    <source>
        <strain evidence="4">SM1354</strain>
    </source>
</reference>
<evidence type="ECO:0000256" key="3">
    <source>
        <dbReference type="SAM" id="Phobius"/>
    </source>
</evidence>
<evidence type="ECO:0000313" key="4">
    <source>
        <dbReference type="EMBL" id="MBL0764040.1"/>
    </source>
</evidence>
<feature type="transmembrane region" description="Helical" evidence="3">
    <location>
        <begin position="157"/>
        <end position="179"/>
    </location>
</feature>
<feature type="region of interest" description="Disordered" evidence="2">
    <location>
        <begin position="676"/>
        <end position="702"/>
    </location>
</feature>
<feature type="compositionally biased region" description="Low complexity" evidence="2">
    <location>
        <begin position="927"/>
        <end position="941"/>
    </location>
</feature>
<proteinExistence type="predicted"/>
<sequence length="1114" mass="129160">MSKNNDITLLFEKLKKFKNKYYLNQLVKGLLLAISILVACFLLFSFTEYQLRLNSGIRLLLLGIFVIIGGYIAIKYIALPIFHLTIKRQQISDEKAAELIGKFFPEIQDKLLNIIQLNKVSDKENSLIEASINQKSANLSFYNFSQSISIKKSNKRFFPYVAASCLLLFIVLLFAPYMVTEGSYRIIKFNEEFIPKAPFDFILENKELQVFENENFTVKLSLEGNQIPQEVFIYKNDVKYKMKPEDGNHFSFSFNKLRSDLDFRFQAAGFYSQPYQVNVVEKPIITNLTVELDYPNYTQLDNQRVYNNGDIIVPEGTKVKWLVNSSGTDQILFQAKDTTKAFKKEGDDYFSYSSTALNNFNYALGLKNEFTSNQTSKTYAVEIIKDDYPEISLESFNDSTFYNTILVSGGISDDYGISALKLFYEVKENNELVKSGNRTINVSRGALNQKYFLQWTLDSLLTNNNQYIEYYTKVWDNDAINGSKSATSDLKTFKLPSSKEVKESIAKTTQETENEIDLSISSTEDINKKLEELDKILKTKKQLSFEDRKLLEDILKESQQVEEKMQAIKEKLAENAQKRKQFDETTESLDQKSEQLQELMEEMLQDKDEDLLKKIEELMQQKQSESDDFRESASELQKREKNRLKEMARLMELFKRLEIEYDLNEIKNDLEDTAKKQEQLSDKTNNKADQDNNSQDKSDEELLDEQKELNESFEDIKKELDELKKKNQELKQPNQIEDTKDAENDIDQAQQESLEQLNDGQNQKAQQSQKKASDKMKEMVQQMAQMQNSMSGGGEQMQEDMDNIRDIVDNLLKLSYRQEELMKAFREVDASDPRFITLSEEQLTIKDDAVIIEDSLTSLANRVFQLKSFITKEMTEMNTTIDQSIESLQVRDVNKSVGYQQFSMTSMNNLALLLDDILEQMQMQMKSNQGAGQQSKNQQQASPSERQKALNQKTQELSQGQKKGRQFSEQLAELAAEQARIRKQLEEMQQERDGKGQKAGGDLSSLMEQMEEIEEDLVNKNINSQLIERQQRLVTKLLEAENAQQQQEEDDERKGETASDYEKNRIPGAFEKYLKEKRQEVEQLKSIPPTLSPYYKNEVNKYFDRIKTNNQNIK</sequence>
<keyword evidence="3" id="KW-0472">Membrane</keyword>
<dbReference type="AlphaFoldDB" id="A0A937A8A0"/>
<feature type="compositionally biased region" description="Basic and acidic residues" evidence="2">
    <location>
        <begin position="676"/>
        <end position="697"/>
    </location>
</feature>
<keyword evidence="3" id="KW-0812">Transmembrane</keyword>
<gene>
    <name evidence="4" type="ORF">JKP34_02175</name>
</gene>
<feature type="coiled-coil region" evidence="1">
    <location>
        <begin position="551"/>
        <end position="639"/>
    </location>
</feature>
<accession>A0A937A8A0</accession>
<feature type="compositionally biased region" description="Polar residues" evidence="2">
    <location>
        <begin position="949"/>
        <end position="961"/>
    </location>
</feature>
<dbReference type="Proteomes" id="UP000642920">
    <property type="component" value="Unassembled WGS sequence"/>
</dbReference>
<evidence type="ECO:0000256" key="1">
    <source>
        <dbReference type="SAM" id="Coils"/>
    </source>
</evidence>
<feature type="coiled-coil region" evidence="1">
    <location>
        <begin position="971"/>
        <end position="1030"/>
    </location>
</feature>
<evidence type="ECO:0008006" key="6">
    <source>
        <dbReference type="Google" id="ProtNLM"/>
    </source>
</evidence>
<comment type="caution">
    <text evidence="4">The sequence shown here is derived from an EMBL/GenBank/DDBJ whole genome shotgun (WGS) entry which is preliminary data.</text>
</comment>
<feature type="transmembrane region" description="Helical" evidence="3">
    <location>
        <begin position="56"/>
        <end position="78"/>
    </location>
</feature>
<dbReference type="RefSeq" id="WP_201917237.1">
    <property type="nucleotide sequence ID" value="NZ_JAERQG010000001.1"/>
</dbReference>